<dbReference type="InterPro" id="IPR030393">
    <property type="entry name" value="G_ENGB_dom"/>
</dbReference>
<keyword evidence="3 10" id="KW-0132">Cell division</keyword>
<keyword evidence="13" id="KW-1185">Reference proteome</keyword>
<keyword evidence="9 10" id="KW-0131">Cell cycle</keyword>
<dbReference type="HAMAP" id="MF_00321">
    <property type="entry name" value="GTPase_EngB"/>
    <property type="match status" value="1"/>
</dbReference>
<proteinExistence type="inferred from homology"/>
<evidence type="ECO:0000256" key="4">
    <source>
        <dbReference type="ARBA" id="ARBA00022723"/>
    </source>
</evidence>
<dbReference type="CDD" id="cd01876">
    <property type="entry name" value="YihA_EngB"/>
    <property type="match status" value="1"/>
</dbReference>
<keyword evidence="4" id="KW-0479">Metal-binding</keyword>
<dbReference type="InterPro" id="IPR006073">
    <property type="entry name" value="GTP-bd"/>
</dbReference>
<keyword evidence="6" id="KW-0460">Magnesium</keyword>
<dbReference type="Proteomes" id="UP001330434">
    <property type="component" value="Chromosome"/>
</dbReference>
<comment type="function">
    <text evidence="10">Necessary for normal cell division and for the maintenance of normal septation.</text>
</comment>
<evidence type="ECO:0000259" key="11">
    <source>
        <dbReference type="PROSITE" id="PS51706"/>
    </source>
</evidence>
<keyword evidence="7 10" id="KW-0342">GTP-binding</keyword>
<organism evidence="12 13">
    <name type="scientific">Candidatus Bealeia paramacronuclearis</name>
    <dbReference type="NCBI Taxonomy" id="1921001"/>
    <lineage>
        <taxon>Bacteria</taxon>
        <taxon>Pseudomonadati</taxon>
        <taxon>Pseudomonadota</taxon>
        <taxon>Alphaproteobacteria</taxon>
        <taxon>Holosporales</taxon>
        <taxon>Holosporaceae</taxon>
        <taxon>Candidatus Bealeia</taxon>
    </lineage>
</organism>
<dbReference type="Pfam" id="PF01926">
    <property type="entry name" value="MMR_HSR1"/>
    <property type="match status" value="1"/>
</dbReference>
<gene>
    <name evidence="10" type="primary">engB</name>
    <name evidence="12" type="ORF">Bealeia1_01376</name>
</gene>
<dbReference type="SUPFAM" id="SSF52540">
    <property type="entry name" value="P-loop containing nucleoside triphosphate hydrolases"/>
    <property type="match status" value="1"/>
</dbReference>
<dbReference type="Gene3D" id="3.40.50.300">
    <property type="entry name" value="P-loop containing nucleotide triphosphate hydrolases"/>
    <property type="match status" value="1"/>
</dbReference>
<keyword evidence="5 10" id="KW-0547">Nucleotide-binding</keyword>
<feature type="domain" description="EngB-type G" evidence="11">
    <location>
        <begin position="36"/>
        <end position="211"/>
    </location>
</feature>
<evidence type="ECO:0000256" key="10">
    <source>
        <dbReference type="HAMAP-Rule" id="MF_00321"/>
    </source>
</evidence>
<comment type="cofactor">
    <cofactor evidence="1">
        <name>Mg(2+)</name>
        <dbReference type="ChEBI" id="CHEBI:18420"/>
    </cofactor>
</comment>
<evidence type="ECO:0000256" key="6">
    <source>
        <dbReference type="ARBA" id="ARBA00022842"/>
    </source>
</evidence>
<evidence type="ECO:0000256" key="7">
    <source>
        <dbReference type="ARBA" id="ARBA00023134"/>
    </source>
</evidence>
<sequence>MEQESENFEAYAQWLFCQPCDFIAGAAQLDRIPEALLPEVAFAGRSNVGKSSLINALTNRKTLAKTSKTPGRTQQLNFFKLGESVVLVDMPGYGYAEVSKAQQKSWHHVLTSYLKGRVNLRRCFILVDSRHGLKASDLEMMKLLDNAAVVYQIVLTKCDKVTASEFELQKETISQALKKHTASFPEILATSSETKEGLLELKCAIAALGEDG</sequence>
<evidence type="ECO:0000256" key="2">
    <source>
        <dbReference type="ARBA" id="ARBA00009638"/>
    </source>
</evidence>
<dbReference type="PANTHER" id="PTHR11649:SF13">
    <property type="entry name" value="ENGB-TYPE G DOMAIN-CONTAINING PROTEIN"/>
    <property type="match status" value="1"/>
</dbReference>
<dbReference type="RefSeq" id="WP_331256761.1">
    <property type="nucleotide sequence ID" value="NZ_CP133270.1"/>
</dbReference>
<dbReference type="InterPro" id="IPR027417">
    <property type="entry name" value="P-loop_NTPase"/>
</dbReference>
<dbReference type="PANTHER" id="PTHR11649">
    <property type="entry name" value="MSS1/TRME-RELATED GTP-BINDING PROTEIN"/>
    <property type="match status" value="1"/>
</dbReference>
<accession>A0ABZ2C4A6</accession>
<evidence type="ECO:0000256" key="5">
    <source>
        <dbReference type="ARBA" id="ARBA00022741"/>
    </source>
</evidence>
<evidence type="ECO:0000313" key="12">
    <source>
        <dbReference type="EMBL" id="WVX67178.1"/>
    </source>
</evidence>
<evidence type="ECO:0000256" key="8">
    <source>
        <dbReference type="ARBA" id="ARBA00023210"/>
    </source>
</evidence>
<dbReference type="PROSITE" id="PS51706">
    <property type="entry name" value="G_ENGB"/>
    <property type="match status" value="1"/>
</dbReference>
<dbReference type="NCBIfam" id="TIGR03598">
    <property type="entry name" value="GTPase_YsxC"/>
    <property type="match status" value="1"/>
</dbReference>
<evidence type="ECO:0000313" key="13">
    <source>
        <dbReference type="Proteomes" id="UP001330434"/>
    </source>
</evidence>
<comment type="similarity">
    <text evidence="2 10">Belongs to the TRAFAC class TrmE-Era-EngA-EngB-Septin-like GTPase superfamily. EngB GTPase family.</text>
</comment>
<keyword evidence="8 10" id="KW-0717">Septation</keyword>
<evidence type="ECO:0000256" key="1">
    <source>
        <dbReference type="ARBA" id="ARBA00001946"/>
    </source>
</evidence>
<evidence type="ECO:0000256" key="3">
    <source>
        <dbReference type="ARBA" id="ARBA00022618"/>
    </source>
</evidence>
<dbReference type="InterPro" id="IPR019987">
    <property type="entry name" value="GTP-bd_ribosome_bio_YsxC"/>
</dbReference>
<evidence type="ECO:0000256" key="9">
    <source>
        <dbReference type="ARBA" id="ARBA00023306"/>
    </source>
</evidence>
<name>A0ABZ2C4A6_9PROT</name>
<protein>
    <recommendedName>
        <fullName evidence="10">Probable GTP-binding protein EngB</fullName>
    </recommendedName>
</protein>
<reference evidence="12 13" key="1">
    <citation type="journal article" date="2024" name="Environ. Microbiol.">
        <title>Novel evolutionary insights on the interactions of the Holosporales (Alphaproteobacteria) with eukaryotic hosts from comparative genomics.</title>
        <authorList>
            <person name="Giovannini M."/>
            <person name="Petroni G."/>
            <person name="Castelli M."/>
        </authorList>
    </citation>
    <scope>NUCLEOTIDE SEQUENCE [LARGE SCALE GENOMIC DNA]</scope>
    <source>
        <strain evidence="12 13">US_Bl 15I1</strain>
    </source>
</reference>
<dbReference type="EMBL" id="CP133270">
    <property type="protein sequence ID" value="WVX67178.1"/>
    <property type="molecule type" value="Genomic_DNA"/>
</dbReference>